<feature type="region of interest" description="Disordered" evidence="1">
    <location>
        <begin position="197"/>
        <end position="308"/>
    </location>
</feature>
<keyword evidence="2" id="KW-1133">Transmembrane helix</keyword>
<proteinExistence type="predicted"/>
<keyword evidence="2" id="KW-0472">Membrane</keyword>
<dbReference type="EMBL" id="KZ987760">
    <property type="protein sequence ID" value="RKP15071.1"/>
    <property type="molecule type" value="Genomic_DNA"/>
</dbReference>
<evidence type="ECO:0000256" key="1">
    <source>
        <dbReference type="SAM" id="MobiDB-lite"/>
    </source>
</evidence>
<dbReference type="Proteomes" id="UP000267251">
    <property type="component" value="Unassembled WGS sequence"/>
</dbReference>
<accession>A0A4P9Y9H2</accession>
<feature type="region of interest" description="Disordered" evidence="1">
    <location>
        <begin position="114"/>
        <end position="157"/>
    </location>
</feature>
<dbReference type="AlphaFoldDB" id="A0A4P9Y9H2"/>
<gene>
    <name evidence="3" type="ORF">BJ684DRAFT_14639</name>
</gene>
<name>A0A4P9Y9H2_9FUNG</name>
<keyword evidence="2" id="KW-0812">Transmembrane</keyword>
<evidence type="ECO:0000313" key="3">
    <source>
        <dbReference type="EMBL" id="RKP15071.1"/>
    </source>
</evidence>
<dbReference type="CDD" id="cd12087">
    <property type="entry name" value="TM_EGFR-like"/>
    <property type="match status" value="1"/>
</dbReference>
<evidence type="ECO:0000256" key="2">
    <source>
        <dbReference type="SAM" id="Phobius"/>
    </source>
</evidence>
<keyword evidence="4" id="KW-1185">Reference proteome</keyword>
<feature type="compositionally biased region" description="Polar residues" evidence="1">
    <location>
        <begin position="265"/>
        <end position="287"/>
    </location>
</feature>
<evidence type="ECO:0000313" key="4">
    <source>
        <dbReference type="Proteomes" id="UP000267251"/>
    </source>
</evidence>
<organism evidence="3 4">
    <name type="scientific">Piptocephalis cylindrospora</name>
    <dbReference type="NCBI Taxonomy" id="1907219"/>
    <lineage>
        <taxon>Eukaryota</taxon>
        <taxon>Fungi</taxon>
        <taxon>Fungi incertae sedis</taxon>
        <taxon>Zoopagomycota</taxon>
        <taxon>Zoopagomycotina</taxon>
        <taxon>Zoopagomycetes</taxon>
        <taxon>Zoopagales</taxon>
        <taxon>Piptocephalidaceae</taxon>
        <taxon>Piptocephalis</taxon>
    </lineage>
</organism>
<reference evidence="4" key="1">
    <citation type="journal article" date="2018" name="Nat. Microbiol.">
        <title>Leveraging single-cell genomics to expand the fungal tree of life.</title>
        <authorList>
            <person name="Ahrendt S.R."/>
            <person name="Quandt C.A."/>
            <person name="Ciobanu D."/>
            <person name="Clum A."/>
            <person name="Salamov A."/>
            <person name="Andreopoulos B."/>
            <person name="Cheng J.F."/>
            <person name="Woyke T."/>
            <person name="Pelin A."/>
            <person name="Henrissat B."/>
            <person name="Reynolds N.K."/>
            <person name="Benny G.L."/>
            <person name="Smith M.E."/>
            <person name="James T.Y."/>
            <person name="Grigoriev I.V."/>
        </authorList>
    </citation>
    <scope>NUCLEOTIDE SEQUENCE [LARGE SCALE GENOMIC DNA]</scope>
</reference>
<feature type="transmembrane region" description="Helical" evidence="2">
    <location>
        <begin position="15"/>
        <end position="34"/>
    </location>
</feature>
<sequence length="308" mass="32348">MTYPYRLDGRLRQPIFLNGVFFSISLALLTGITVPRSNAQVLTTNGGVISNGNEQFGNQQMGTMGGSNGNVVMAPVGSTPIVTTPATVVSSNGGGNSSEGSNVSRQVVPVMAVSGNSNGHGAGNNNGNNGMGMQNNGGDQQGHDQGQFHGQEHGSSEGNTTLGIGLGIMGAVLAIIGMAAIVSFWFYRRRRRQHIGSNETGDRGLKNGGGFSTPAKGNNDPYAEEGDRRHTPTPPSYPSHQVEAWQHATEPRYPDPVQADHDSNPDNGSNGDTNSRPSSAALNTTASPARRPMEDLHYFPHPPAPGTY</sequence>
<protein>
    <submittedName>
        <fullName evidence="3">Uncharacterized protein</fullName>
    </submittedName>
</protein>
<feature type="compositionally biased region" description="Basic and acidic residues" evidence="1">
    <location>
        <begin position="249"/>
        <end position="264"/>
    </location>
</feature>
<feature type="transmembrane region" description="Helical" evidence="2">
    <location>
        <begin position="164"/>
        <end position="187"/>
    </location>
</feature>
<dbReference type="OrthoDB" id="10605469at2759"/>
<feature type="compositionally biased region" description="Low complexity" evidence="1">
    <location>
        <begin position="125"/>
        <end position="149"/>
    </location>
</feature>